<dbReference type="EMBL" id="DXAM01000100">
    <property type="protein sequence ID" value="HJA04651.1"/>
    <property type="molecule type" value="Genomic_DNA"/>
</dbReference>
<reference evidence="2" key="2">
    <citation type="submission" date="2021-04" db="EMBL/GenBank/DDBJ databases">
        <authorList>
            <person name="Gilroy R."/>
        </authorList>
    </citation>
    <scope>NUCLEOTIDE SEQUENCE</scope>
    <source>
        <strain evidence="2">ChiHjej8B7-3636</strain>
    </source>
</reference>
<reference evidence="2" key="1">
    <citation type="journal article" date="2021" name="PeerJ">
        <title>Extensive microbial diversity within the chicken gut microbiome revealed by metagenomics and culture.</title>
        <authorList>
            <person name="Gilroy R."/>
            <person name="Ravi A."/>
            <person name="Getino M."/>
            <person name="Pursley I."/>
            <person name="Horton D.L."/>
            <person name="Alikhan N.F."/>
            <person name="Baker D."/>
            <person name="Gharbi K."/>
            <person name="Hall N."/>
            <person name="Watson M."/>
            <person name="Adriaenssens E.M."/>
            <person name="Foster-Nyarko E."/>
            <person name="Jarju S."/>
            <person name="Secka A."/>
            <person name="Antonio M."/>
            <person name="Oren A."/>
            <person name="Chaudhuri R.R."/>
            <person name="La Ragione R."/>
            <person name="Hildebrand F."/>
            <person name="Pallen M.J."/>
        </authorList>
    </citation>
    <scope>NUCLEOTIDE SEQUENCE</scope>
    <source>
        <strain evidence="2">ChiHjej8B7-3636</strain>
    </source>
</reference>
<keyword evidence="1" id="KW-0472">Membrane</keyword>
<dbReference type="Proteomes" id="UP000824220">
    <property type="component" value="Unassembled WGS sequence"/>
</dbReference>
<sequence>MSDADRGISPQHTHLEQGAAIAATEPPNADPGPAGHAPRGPVWIGLASILAGVAGFVVALIPAEYSMRTALMAAGIVIAAVGAALAIVSLRKAHHTGLSVTGLVVSGLVFLLMSALLVLGIIAEHQIQAMIQRDEERVQAEQAEEQAAQDALLERSAWMEEALAGAARAEPVVTDAALLTQILSDPDAHGDDVFLVGATMPLPLTSPGLEAEGLCVTHVTLSPADGSAAEGITDAAIVDRGTAEHCPLTDAATSAEAGEGLLDGFMTDYQLRLVPSGVMQVGTDDLPQFMLVSIEE</sequence>
<organism evidence="2 3">
    <name type="scientific">Candidatus Microbacterium stercoravium</name>
    <dbReference type="NCBI Taxonomy" id="2838697"/>
    <lineage>
        <taxon>Bacteria</taxon>
        <taxon>Bacillati</taxon>
        <taxon>Actinomycetota</taxon>
        <taxon>Actinomycetes</taxon>
        <taxon>Micrococcales</taxon>
        <taxon>Microbacteriaceae</taxon>
        <taxon>Microbacterium</taxon>
    </lineage>
</organism>
<dbReference type="AlphaFoldDB" id="A0A9D2KHR0"/>
<evidence type="ECO:0000313" key="2">
    <source>
        <dbReference type="EMBL" id="HJA04651.1"/>
    </source>
</evidence>
<feature type="transmembrane region" description="Helical" evidence="1">
    <location>
        <begin position="70"/>
        <end position="90"/>
    </location>
</feature>
<keyword evidence="1" id="KW-0812">Transmembrane</keyword>
<feature type="transmembrane region" description="Helical" evidence="1">
    <location>
        <begin position="102"/>
        <end position="123"/>
    </location>
</feature>
<protein>
    <submittedName>
        <fullName evidence="2">Uncharacterized protein</fullName>
    </submittedName>
</protein>
<comment type="caution">
    <text evidence="2">The sequence shown here is derived from an EMBL/GenBank/DDBJ whole genome shotgun (WGS) entry which is preliminary data.</text>
</comment>
<proteinExistence type="predicted"/>
<gene>
    <name evidence="2" type="ORF">H9800_07280</name>
</gene>
<keyword evidence="1" id="KW-1133">Transmembrane helix</keyword>
<evidence type="ECO:0000313" key="3">
    <source>
        <dbReference type="Proteomes" id="UP000824220"/>
    </source>
</evidence>
<accession>A0A9D2KHR0</accession>
<name>A0A9D2KHR0_9MICO</name>
<evidence type="ECO:0000256" key="1">
    <source>
        <dbReference type="SAM" id="Phobius"/>
    </source>
</evidence>
<feature type="transmembrane region" description="Helical" evidence="1">
    <location>
        <begin position="42"/>
        <end position="63"/>
    </location>
</feature>